<comment type="catalytic activity">
    <reaction evidence="1">
        <text>a 4-O-methyl-thymidine in DNA + L-cysteinyl-[protein] = a thymidine in DNA + S-methyl-L-cysteinyl-[protein]</text>
        <dbReference type="Rhea" id="RHEA:53428"/>
        <dbReference type="Rhea" id="RHEA-COMP:10131"/>
        <dbReference type="Rhea" id="RHEA-COMP:10132"/>
        <dbReference type="Rhea" id="RHEA-COMP:13555"/>
        <dbReference type="Rhea" id="RHEA-COMP:13556"/>
        <dbReference type="ChEBI" id="CHEBI:29950"/>
        <dbReference type="ChEBI" id="CHEBI:82612"/>
        <dbReference type="ChEBI" id="CHEBI:137386"/>
        <dbReference type="ChEBI" id="CHEBI:137387"/>
        <dbReference type="EC" id="2.1.1.63"/>
    </reaction>
</comment>
<dbReference type="InterPro" id="IPR001497">
    <property type="entry name" value="MethylDNA_cys_MeTrfase_AS"/>
</dbReference>
<name>A0A975RSH8_9BRAD</name>
<dbReference type="NCBIfam" id="TIGR00589">
    <property type="entry name" value="ogt"/>
    <property type="match status" value="1"/>
</dbReference>
<dbReference type="GO" id="GO:0032259">
    <property type="term" value="P:methylation"/>
    <property type="evidence" value="ECO:0007669"/>
    <property type="project" value="UniProtKB-KW"/>
</dbReference>
<keyword evidence="3" id="KW-0808">Transferase</keyword>
<dbReference type="PROSITE" id="PS00374">
    <property type="entry name" value="MGMT"/>
    <property type="match status" value="1"/>
</dbReference>
<keyword evidence="5" id="KW-0234">DNA repair</keyword>
<protein>
    <submittedName>
        <fullName evidence="8">Methylated-DNA--[protein]-cysteine S-methyltransferase</fullName>
    </submittedName>
</protein>
<dbReference type="Proteomes" id="UP000680805">
    <property type="component" value="Chromosome"/>
</dbReference>
<dbReference type="CDD" id="cd06445">
    <property type="entry name" value="ATase"/>
    <property type="match status" value="1"/>
</dbReference>
<keyword evidence="4" id="KW-0227">DNA damage</keyword>
<evidence type="ECO:0000313" key="8">
    <source>
        <dbReference type="EMBL" id="QWG18987.1"/>
    </source>
</evidence>
<dbReference type="AlphaFoldDB" id="A0A975RSH8"/>
<gene>
    <name evidence="8" type="ORF">KMZ68_03640</name>
</gene>
<dbReference type="EMBL" id="CP076135">
    <property type="protein sequence ID" value="QWG18987.1"/>
    <property type="molecule type" value="Genomic_DNA"/>
</dbReference>
<keyword evidence="2" id="KW-0489">Methyltransferase</keyword>
<dbReference type="PANTHER" id="PTHR10815:SF5">
    <property type="entry name" value="METHYLATED-DNA--PROTEIN-CYSTEINE METHYLTRANSFERASE"/>
    <property type="match status" value="1"/>
</dbReference>
<dbReference type="SUPFAM" id="SSF53155">
    <property type="entry name" value="Methylated DNA-protein cysteine methyltransferase domain"/>
    <property type="match status" value="1"/>
</dbReference>
<reference evidence="8" key="1">
    <citation type="submission" date="2021-06" db="EMBL/GenBank/DDBJ databases">
        <title>Bradyrhizobium sp. S2-11-2 Genome sequencing.</title>
        <authorList>
            <person name="Jin L."/>
        </authorList>
    </citation>
    <scope>NUCLEOTIDE SEQUENCE</scope>
    <source>
        <strain evidence="8">S2-11-2</strain>
    </source>
</reference>
<dbReference type="InterPro" id="IPR036631">
    <property type="entry name" value="MGMT_N_sf"/>
</dbReference>
<dbReference type="InterPro" id="IPR036217">
    <property type="entry name" value="MethylDNA_cys_MeTrfase_DNAb"/>
</dbReference>
<sequence>MAGRGYTIFDTMIGRCGIAWGMAGIVGVQLPEAREIETRRRLYHIYPDAREQRPPPNVEIAIEGIVTLLRGGLADFSDVTLDTTGIHAFNQRVYQLTQAIPRGETRTYAEIATRLGAAGAVHSVAQALARNPFVIIVPCHRVLEAGSYADKMSANGGSISKRTLLSIEGARGGISSKTLFDVLLPVAPPRLQG</sequence>
<evidence type="ECO:0000256" key="2">
    <source>
        <dbReference type="ARBA" id="ARBA00022603"/>
    </source>
</evidence>
<evidence type="ECO:0000256" key="5">
    <source>
        <dbReference type="ARBA" id="ARBA00023204"/>
    </source>
</evidence>
<comment type="catalytic activity">
    <reaction evidence="6">
        <text>a 6-O-methyl-2'-deoxyguanosine in DNA + L-cysteinyl-[protein] = S-methyl-L-cysteinyl-[protein] + a 2'-deoxyguanosine in DNA</text>
        <dbReference type="Rhea" id="RHEA:24000"/>
        <dbReference type="Rhea" id="RHEA-COMP:10131"/>
        <dbReference type="Rhea" id="RHEA-COMP:10132"/>
        <dbReference type="Rhea" id="RHEA-COMP:11367"/>
        <dbReference type="Rhea" id="RHEA-COMP:11368"/>
        <dbReference type="ChEBI" id="CHEBI:29950"/>
        <dbReference type="ChEBI" id="CHEBI:82612"/>
        <dbReference type="ChEBI" id="CHEBI:85445"/>
        <dbReference type="ChEBI" id="CHEBI:85448"/>
        <dbReference type="EC" id="2.1.1.63"/>
    </reaction>
</comment>
<dbReference type="GO" id="GO:0006281">
    <property type="term" value="P:DNA repair"/>
    <property type="evidence" value="ECO:0007669"/>
    <property type="project" value="UniProtKB-KW"/>
</dbReference>
<evidence type="ECO:0000313" key="9">
    <source>
        <dbReference type="Proteomes" id="UP000680805"/>
    </source>
</evidence>
<dbReference type="RefSeq" id="WP_215614537.1">
    <property type="nucleotide sequence ID" value="NZ_CP076135.1"/>
</dbReference>
<dbReference type="PANTHER" id="PTHR10815">
    <property type="entry name" value="METHYLATED-DNA--PROTEIN-CYSTEINE METHYLTRANSFERASE"/>
    <property type="match status" value="1"/>
</dbReference>
<dbReference type="InterPro" id="IPR014048">
    <property type="entry name" value="MethylDNA_cys_MeTrfase_DNA-bd"/>
</dbReference>
<organism evidence="8 9">
    <name type="scientific">Bradyrhizobium sediminis</name>
    <dbReference type="NCBI Taxonomy" id="2840469"/>
    <lineage>
        <taxon>Bacteria</taxon>
        <taxon>Pseudomonadati</taxon>
        <taxon>Pseudomonadota</taxon>
        <taxon>Alphaproteobacteria</taxon>
        <taxon>Hyphomicrobiales</taxon>
        <taxon>Nitrobacteraceae</taxon>
        <taxon>Bradyrhizobium</taxon>
    </lineage>
</organism>
<evidence type="ECO:0000256" key="6">
    <source>
        <dbReference type="ARBA" id="ARBA00049348"/>
    </source>
</evidence>
<dbReference type="Gene3D" id="1.10.10.10">
    <property type="entry name" value="Winged helix-like DNA-binding domain superfamily/Winged helix DNA-binding domain"/>
    <property type="match status" value="1"/>
</dbReference>
<accession>A0A975RSH8</accession>
<dbReference type="KEGG" id="bsei:KMZ68_03640"/>
<evidence type="ECO:0000256" key="4">
    <source>
        <dbReference type="ARBA" id="ARBA00022763"/>
    </source>
</evidence>
<feature type="domain" description="Methylated-DNA-[protein]-cysteine S-methyltransferase DNA binding" evidence="7">
    <location>
        <begin position="88"/>
        <end position="169"/>
    </location>
</feature>
<evidence type="ECO:0000256" key="3">
    <source>
        <dbReference type="ARBA" id="ARBA00022679"/>
    </source>
</evidence>
<dbReference type="InterPro" id="IPR036388">
    <property type="entry name" value="WH-like_DNA-bd_sf"/>
</dbReference>
<proteinExistence type="predicted"/>
<dbReference type="SUPFAM" id="SSF46767">
    <property type="entry name" value="Methylated DNA-protein cysteine methyltransferase, C-terminal domain"/>
    <property type="match status" value="1"/>
</dbReference>
<evidence type="ECO:0000259" key="7">
    <source>
        <dbReference type="Pfam" id="PF01035"/>
    </source>
</evidence>
<evidence type="ECO:0000256" key="1">
    <source>
        <dbReference type="ARBA" id="ARBA00001286"/>
    </source>
</evidence>
<dbReference type="Pfam" id="PF01035">
    <property type="entry name" value="DNA_binding_1"/>
    <property type="match status" value="1"/>
</dbReference>
<dbReference type="GO" id="GO:0003908">
    <property type="term" value="F:methylated-DNA-[protein]-cysteine S-methyltransferase activity"/>
    <property type="evidence" value="ECO:0007669"/>
    <property type="project" value="UniProtKB-EC"/>
</dbReference>